<proteinExistence type="predicted"/>
<dbReference type="RefSeq" id="WP_379983344.1">
    <property type="nucleotide sequence ID" value="NZ_JADIKD010000012.1"/>
</dbReference>
<dbReference type="SUPFAM" id="SSF47384">
    <property type="entry name" value="Homodimeric domain of signal transducing histidine kinase"/>
    <property type="match status" value="1"/>
</dbReference>
<dbReference type="SMART" id="SM00304">
    <property type="entry name" value="HAMP"/>
    <property type="match status" value="1"/>
</dbReference>
<evidence type="ECO:0000256" key="10">
    <source>
        <dbReference type="SAM" id="Phobius"/>
    </source>
</evidence>
<gene>
    <name evidence="13" type="ORF">ISS97_17290</name>
</gene>
<dbReference type="PROSITE" id="PS50885">
    <property type="entry name" value="HAMP"/>
    <property type="match status" value="1"/>
</dbReference>
<evidence type="ECO:0000256" key="8">
    <source>
        <dbReference type="ARBA" id="ARBA00022777"/>
    </source>
</evidence>
<dbReference type="InterPro" id="IPR036890">
    <property type="entry name" value="HATPase_C_sf"/>
</dbReference>
<dbReference type="Pfam" id="PF00512">
    <property type="entry name" value="HisKA"/>
    <property type="match status" value="1"/>
</dbReference>
<protein>
    <recommendedName>
        <fullName evidence="3">histidine kinase</fullName>
        <ecNumber evidence="3">2.7.13.3</ecNumber>
    </recommendedName>
</protein>
<organism evidence="13 14">
    <name type="scientific">Dyella koreensis</name>
    <dbReference type="NCBI Taxonomy" id="311235"/>
    <lineage>
        <taxon>Bacteria</taxon>
        <taxon>Pseudomonadati</taxon>
        <taxon>Pseudomonadota</taxon>
        <taxon>Gammaproteobacteria</taxon>
        <taxon>Lysobacterales</taxon>
        <taxon>Rhodanobacteraceae</taxon>
        <taxon>Dyella</taxon>
    </lineage>
</organism>
<keyword evidence="10" id="KW-0472">Membrane</keyword>
<dbReference type="InterPro" id="IPR003594">
    <property type="entry name" value="HATPase_dom"/>
</dbReference>
<evidence type="ECO:0000256" key="1">
    <source>
        <dbReference type="ARBA" id="ARBA00000085"/>
    </source>
</evidence>
<keyword evidence="14" id="KW-1185">Reference proteome</keyword>
<dbReference type="InterPro" id="IPR050980">
    <property type="entry name" value="2C_sensor_his_kinase"/>
</dbReference>
<evidence type="ECO:0000259" key="11">
    <source>
        <dbReference type="PROSITE" id="PS50109"/>
    </source>
</evidence>
<comment type="subcellular location">
    <subcellularLocation>
        <location evidence="2">Cell membrane</location>
        <topology evidence="2">Multi-pass membrane protein</topology>
    </subcellularLocation>
</comment>
<reference evidence="13 14" key="1">
    <citation type="submission" date="2020-10" db="EMBL/GenBank/DDBJ databases">
        <title>Phylogeny of dyella-like bacteria.</title>
        <authorList>
            <person name="Fu J."/>
        </authorList>
    </citation>
    <scope>NUCLEOTIDE SEQUENCE [LARGE SCALE GENOMIC DNA]</scope>
    <source>
        <strain evidence="13 14">BB4</strain>
    </source>
</reference>
<keyword evidence="6" id="KW-0808">Transferase</keyword>
<evidence type="ECO:0000256" key="3">
    <source>
        <dbReference type="ARBA" id="ARBA00012438"/>
    </source>
</evidence>
<name>A0ABW8K815_9GAMM</name>
<keyword evidence="9" id="KW-0067">ATP-binding</keyword>
<dbReference type="InterPro" id="IPR036097">
    <property type="entry name" value="HisK_dim/P_sf"/>
</dbReference>
<evidence type="ECO:0000256" key="2">
    <source>
        <dbReference type="ARBA" id="ARBA00004651"/>
    </source>
</evidence>
<keyword evidence="4" id="KW-1003">Cell membrane</keyword>
<dbReference type="CDD" id="cd06225">
    <property type="entry name" value="HAMP"/>
    <property type="match status" value="1"/>
</dbReference>
<dbReference type="CDD" id="cd00075">
    <property type="entry name" value="HATPase"/>
    <property type="match status" value="1"/>
</dbReference>
<keyword evidence="8" id="KW-0418">Kinase</keyword>
<dbReference type="SUPFAM" id="SSF158472">
    <property type="entry name" value="HAMP domain-like"/>
    <property type="match status" value="1"/>
</dbReference>
<dbReference type="Pfam" id="PF02518">
    <property type="entry name" value="HATPase_c"/>
    <property type="match status" value="1"/>
</dbReference>
<accession>A0ABW8K815</accession>
<dbReference type="InterPro" id="IPR005467">
    <property type="entry name" value="His_kinase_dom"/>
</dbReference>
<dbReference type="InterPro" id="IPR003661">
    <property type="entry name" value="HisK_dim/P_dom"/>
</dbReference>
<dbReference type="PANTHER" id="PTHR44936:SF10">
    <property type="entry name" value="SENSOR PROTEIN RSTB"/>
    <property type="match status" value="1"/>
</dbReference>
<dbReference type="PRINTS" id="PR00344">
    <property type="entry name" value="BCTRLSENSOR"/>
</dbReference>
<sequence length="388" mass="42769">MARVLKHTWVRLGIYVTLVIVLTVTVLMTSFWGLQALQQREFLGRLPANLRTELQALDRSGNEFSLRAVQIYNQYWRDNPWYGDTAAVLLTLIICATLASIVSFWLARVVTRPMSSMAEAAMRIAGGDLTARAERVAGTGELVDLVVHFNQMATSLEALEHERKETAAAIAHELRTPLTILQGRLHALCDQVIEGTPTEYQKLLDQVVHLGRLVEDLRVLSLSEAGRLSLQCARFDLAALAEDHLQAYAALTQQRGIQTELQAELAVVTADPDRIRQILSNLFDNVLRYAASGGLLRVVVTKDARWAILQVCDAGPGLPTRLQNRMTVSTYHERTTLTSKIDHQADGSGLGLAIVRSLVQQHGGYLEVQNSPTAGTVFTISLPLTESG</sequence>
<dbReference type="InterPro" id="IPR004358">
    <property type="entry name" value="Sig_transdc_His_kin-like_C"/>
</dbReference>
<feature type="domain" description="Histidine kinase" evidence="11">
    <location>
        <begin position="169"/>
        <end position="386"/>
    </location>
</feature>
<dbReference type="Gene3D" id="3.30.565.10">
    <property type="entry name" value="Histidine kinase-like ATPase, C-terminal domain"/>
    <property type="match status" value="1"/>
</dbReference>
<keyword evidence="5" id="KW-0597">Phosphoprotein</keyword>
<comment type="catalytic activity">
    <reaction evidence="1">
        <text>ATP + protein L-histidine = ADP + protein N-phospho-L-histidine.</text>
        <dbReference type="EC" id="2.7.13.3"/>
    </reaction>
</comment>
<dbReference type="SUPFAM" id="SSF55874">
    <property type="entry name" value="ATPase domain of HSP90 chaperone/DNA topoisomerase II/histidine kinase"/>
    <property type="match status" value="1"/>
</dbReference>
<evidence type="ECO:0000256" key="7">
    <source>
        <dbReference type="ARBA" id="ARBA00022741"/>
    </source>
</evidence>
<dbReference type="PROSITE" id="PS50109">
    <property type="entry name" value="HIS_KIN"/>
    <property type="match status" value="1"/>
</dbReference>
<dbReference type="CDD" id="cd00082">
    <property type="entry name" value="HisKA"/>
    <property type="match status" value="1"/>
</dbReference>
<evidence type="ECO:0000256" key="9">
    <source>
        <dbReference type="ARBA" id="ARBA00022840"/>
    </source>
</evidence>
<dbReference type="SMART" id="SM00387">
    <property type="entry name" value="HATPase_c"/>
    <property type="match status" value="1"/>
</dbReference>
<keyword evidence="7" id="KW-0547">Nucleotide-binding</keyword>
<feature type="transmembrane region" description="Helical" evidence="10">
    <location>
        <begin position="86"/>
        <end position="107"/>
    </location>
</feature>
<evidence type="ECO:0000313" key="13">
    <source>
        <dbReference type="EMBL" id="MFK2919029.1"/>
    </source>
</evidence>
<dbReference type="Gene3D" id="1.10.287.130">
    <property type="match status" value="1"/>
</dbReference>
<dbReference type="Pfam" id="PF00672">
    <property type="entry name" value="HAMP"/>
    <property type="match status" value="1"/>
</dbReference>
<dbReference type="InterPro" id="IPR003660">
    <property type="entry name" value="HAMP_dom"/>
</dbReference>
<keyword evidence="10" id="KW-1133">Transmembrane helix</keyword>
<comment type="caution">
    <text evidence="13">The sequence shown here is derived from an EMBL/GenBank/DDBJ whole genome shotgun (WGS) entry which is preliminary data.</text>
</comment>
<evidence type="ECO:0000259" key="12">
    <source>
        <dbReference type="PROSITE" id="PS50885"/>
    </source>
</evidence>
<evidence type="ECO:0000256" key="4">
    <source>
        <dbReference type="ARBA" id="ARBA00022475"/>
    </source>
</evidence>
<keyword evidence="10" id="KW-0812">Transmembrane</keyword>
<feature type="domain" description="HAMP" evidence="12">
    <location>
        <begin position="108"/>
        <end position="161"/>
    </location>
</feature>
<evidence type="ECO:0000256" key="6">
    <source>
        <dbReference type="ARBA" id="ARBA00022679"/>
    </source>
</evidence>
<evidence type="ECO:0000256" key="5">
    <source>
        <dbReference type="ARBA" id="ARBA00022553"/>
    </source>
</evidence>
<dbReference type="Proteomes" id="UP001620408">
    <property type="component" value="Unassembled WGS sequence"/>
</dbReference>
<dbReference type="EC" id="2.7.13.3" evidence="3"/>
<dbReference type="Gene3D" id="6.10.340.10">
    <property type="match status" value="1"/>
</dbReference>
<dbReference type="EMBL" id="JADIKD010000012">
    <property type="protein sequence ID" value="MFK2919029.1"/>
    <property type="molecule type" value="Genomic_DNA"/>
</dbReference>
<feature type="transmembrane region" description="Helical" evidence="10">
    <location>
        <begin position="12"/>
        <end position="34"/>
    </location>
</feature>
<dbReference type="PANTHER" id="PTHR44936">
    <property type="entry name" value="SENSOR PROTEIN CREC"/>
    <property type="match status" value="1"/>
</dbReference>
<evidence type="ECO:0000313" key="14">
    <source>
        <dbReference type="Proteomes" id="UP001620408"/>
    </source>
</evidence>
<dbReference type="SMART" id="SM00388">
    <property type="entry name" value="HisKA"/>
    <property type="match status" value="1"/>
</dbReference>